<keyword evidence="2" id="KW-1185">Reference proteome</keyword>
<reference evidence="1 2" key="1">
    <citation type="submission" date="2019-06" db="EMBL/GenBank/DDBJ databases">
        <title>Sequencing the genomes of 1000 actinobacteria strains.</title>
        <authorList>
            <person name="Klenk H.-P."/>
        </authorList>
    </citation>
    <scope>NUCLEOTIDE SEQUENCE [LARGE SCALE GENOMIC DNA]</scope>
    <source>
        <strain evidence="1 2">DSM 18082</strain>
    </source>
</reference>
<evidence type="ECO:0000313" key="2">
    <source>
        <dbReference type="Proteomes" id="UP000319514"/>
    </source>
</evidence>
<sequence length="111" mass="12124">MSAHDDAALLIQIAQWSTQLGLQDATKTLWSEGFDPETSTIDDDAVATVLAFGETVGTLTSRGLIDTDLILDWLWMAGLWRQVAPAALKARARFGVPELYENFEALAAQQT</sequence>
<dbReference type="OrthoDB" id="4869756at2"/>
<dbReference type="Proteomes" id="UP000319514">
    <property type="component" value="Unassembled WGS sequence"/>
</dbReference>
<dbReference type="Pfam" id="PF15956">
    <property type="entry name" value="DUF4760"/>
    <property type="match status" value="1"/>
</dbReference>
<dbReference type="EMBL" id="VFOQ01000002">
    <property type="protein sequence ID" value="TQL56942.1"/>
    <property type="molecule type" value="Genomic_DNA"/>
</dbReference>
<comment type="caution">
    <text evidence="1">The sequence shown here is derived from an EMBL/GenBank/DDBJ whole genome shotgun (WGS) entry which is preliminary data.</text>
</comment>
<organism evidence="1 2">
    <name type="scientific">Oryzihumus leptocrescens</name>
    <dbReference type="NCBI Taxonomy" id="297536"/>
    <lineage>
        <taxon>Bacteria</taxon>
        <taxon>Bacillati</taxon>
        <taxon>Actinomycetota</taxon>
        <taxon>Actinomycetes</taxon>
        <taxon>Micrococcales</taxon>
        <taxon>Intrasporangiaceae</taxon>
        <taxon>Oryzihumus</taxon>
    </lineage>
</organism>
<accession>A0A542Z9F3</accession>
<dbReference type="RefSeq" id="WP_141790297.1">
    <property type="nucleotide sequence ID" value="NZ_BAAAKX010000015.1"/>
</dbReference>
<gene>
    <name evidence="1" type="ORF">FB474_3710</name>
</gene>
<protein>
    <submittedName>
        <fullName evidence="1">Uncharacterized protein</fullName>
    </submittedName>
</protein>
<name>A0A542Z9F3_9MICO</name>
<evidence type="ECO:0000313" key="1">
    <source>
        <dbReference type="EMBL" id="TQL56942.1"/>
    </source>
</evidence>
<dbReference type="InterPro" id="IPR031876">
    <property type="entry name" value="DUF4760"/>
</dbReference>
<proteinExistence type="predicted"/>
<dbReference type="AlphaFoldDB" id="A0A542Z9F3"/>